<gene>
    <name evidence="1" type="ORF">OJ962_14695</name>
</gene>
<sequence length="307" mass="33622">MRHHPGPYLAALVFFGLAEAAEARKVKIRQQGAPEVTLTVPAGWKVQERRTATVLTRSGRRIVLYQCPLTRHTGVTVNMAGRRARAGYVPIRGGSCLGITGGSLRFARSLRPVLGEGGRTPRSDMAAEQLARAARERTLAQPRMVGTATAVPFGIDAPIESAFAYDGGYAYQSVRFRGLSYQSVLDSDAGYVRHPGQTCWDGGYDPDEDDALEPRLELEDWDAPPSTKTSWHVSYKPIITLPDRSRLVRWTGFVADGEAVIGADGLLQRVRIVDHHQARGRTSWRTVEVVFTGFPATIARVAPQPSC</sequence>
<dbReference type="RefSeq" id="WP_202957390.1">
    <property type="nucleotide sequence ID" value="NZ_JAPCID010000018.1"/>
</dbReference>
<proteinExistence type="predicted"/>
<reference evidence="1" key="1">
    <citation type="submission" date="2022-10" db="EMBL/GenBank/DDBJ databases">
        <title>The WGS of Solirubrobacter sp. CPCC 204708.</title>
        <authorList>
            <person name="Jiang Z."/>
        </authorList>
    </citation>
    <scope>NUCLEOTIDE SEQUENCE</scope>
    <source>
        <strain evidence="1">CPCC 204708</strain>
    </source>
</reference>
<evidence type="ECO:0000313" key="1">
    <source>
        <dbReference type="EMBL" id="MDA0138748.1"/>
    </source>
</evidence>
<accession>A0ABT4RJV9</accession>
<dbReference type="EMBL" id="JAPCID010000018">
    <property type="protein sequence ID" value="MDA0138748.1"/>
    <property type="molecule type" value="Genomic_DNA"/>
</dbReference>
<keyword evidence="2" id="KW-1185">Reference proteome</keyword>
<dbReference type="Proteomes" id="UP001147700">
    <property type="component" value="Unassembled WGS sequence"/>
</dbReference>
<name>A0ABT4RJV9_9ACTN</name>
<protein>
    <submittedName>
        <fullName evidence="1">Uncharacterized protein</fullName>
    </submittedName>
</protein>
<organism evidence="1 2">
    <name type="scientific">Solirubrobacter deserti</name>
    <dbReference type="NCBI Taxonomy" id="2282478"/>
    <lineage>
        <taxon>Bacteria</taxon>
        <taxon>Bacillati</taxon>
        <taxon>Actinomycetota</taxon>
        <taxon>Thermoleophilia</taxon>
        <taxon>Solirubrobacterales</taxon>
        <taxon>Solirubrobacteraceae</taxon>
        <taxon>Solirubrobacter</taxon>
    </lineage>
</organism>
<evidence type="ECO:0000313" key="2">
    <source>
        <dbReference type="Proteomes" id="UP001147700"/>
    </source>
</evidence>
<comment type="caution">
    <text evidence="1">The sequence shown here is derived from an EMBL/GenBank/DDBJ whole genome shotgun (WGS) entry which is preliminary data.</text>
</comment>